<feature type="domain" description="FAD-binding FR-type" evidence="2">
    <location>
        <begin position="89"/>
        <end position="187"/>
    </location>
</feature>
<dbReference type="InterPro" id="IPR017938">
    <property type="entry name" value="Riboflavin_synthase-like_b-brl"/>
</dbReference>
<dbReference type="SUPFAM" id="SSF54292">
    <property type="entry name" value="2Fe-2S ferredoxin-like"/>
    <property type="match status" value="1"/>
</dbReference>
<dbReference type="InterPro" id="IPR017927">
    <property type="entry name" value="FAD-bd_FR_type"/>
</dbReference>
<dbReference type="EC" id="1.18.1.3" evidence="3"/>
<evidence type="ECO:0000313" key="3">
    <source>
        <dbReference type="EMBL" id="SJM93623.1"/>
    </source>
</evidence>
<dbReference type="GO" id="GO:0008860">
    <property type="term" value="F:ferredoxin-NAD+ reductase activity"/>
    <property type="evidence" value="ECO:0007669"/>
    <property type="project" value="UniProtKB-EC"/>
</dbReference>
<dbReference type="InterPro" id="IPR050415">
    <property type="entry name" value="MRET"/>
</dbReference>
<protein>
    <submittedName>
        <fullName evidence="3">Ferredoxin--NAD(+) reductase</fullName>
        <ecNumber evidence="3">1.18.1.3</ecNumber>
    </submittedName>
</protein>
<keyword evidence="3" id="KW-0560">Oxidoreductase</keyword>
<dbReference type="AlphaFoldDB" id="A0A1R4HBM1"/>
<reference evidence="4" key="1">
    <citation type="submission" date="2017-02" db="EMBL/GenBank/DDBJ databases">
        <authorList>
            <person name="Daims H."/>
        </authorList>
    </citation>
    <scope>NUCLEOTIDE SEQUENCE [LARGE SCALE GENOMIC DNA]</scope>
</reference>
<dbReference type="PANTHER" id="PTHR47354:SF5">
    <property type="entry name" value="PROTEIN RFBI"/>
    <property type="match status" value="1"/>
</dbReference>
<dbReference type="GO" id="GO:0051536">
    <property type="term" value="F:iron-sulfur cluster binding"/>
    <property type="evidence" value="ECO:0007669"/>
    <property type="project" value="InterPro"/>
</dbReference>
<dbReference type="InterPro" id="IPR012675">
    <property type="entry name" value="Beta-grasp_dom_sf"/>
</dbReference>
<proteinExistence type="predicted"/>
<accession>A0A1R4HBM1</accession>
<dbReference type="RefSeq" id="WP_087143934.1">
    <property type="nucleotide sequence ID" value="NZ_FUKI01000121.1"/>
</dbReference>
<gene>
    <name evidence="3" type="ORF">CRENPOLYSF1_450001</name>
</gene>
<dbReference type="Pfam" id="PF00111">
    <property type="entry name" value="Fer2"/>
    <property type="match status" value="1"/>
</dbReference>
<evidence type="ECO:0000259" key="2">
    <source>
        <dbReference type="PROSITE" id="PS51384"/>
    </source>
</evidence>
<dbReference type="InterPro" id="IPR001041">
    <property type="entry name" value="2Fe-2S_ferredoxin-type"/>
</dbReference>
<dbReference type="PROSITE" id="PS51085">
    <property type="entry name" value="2FE2S_FER_2"/>
    <property type="match status" value="1"/>
</dbReference>
<keyword evidence="4" id="KW-1185">Reference proteome</keyword>
<name>A0A1R4HBM1_9GAMM</name>
<dbReference type="Pfam" id="PF00970">
    <property type="entry name" value="FAD_binding_6"/>
    <property type="match status" value="1"/>
</dbReference>
<dbReference type="EMBL" id="FUKI01000121">
    <property type="protein sequence ID" value="SJM93623.1"/>
    <property type="molecule type" value="Genomic_DNA"/>
</dbReference>
<dbReference type="OrthoDB" id="9806195at2"/>
<organism evidence="3 4">
    <name type="scientific">Crenothrix polyspora</name>
    <dbReference type="NCBI Taxonomy" id="360316"/>
    <lineage>
        <taxon>Bacteria</taxon>
        <taxon>Pseudomonadati</taxon>
        <taxon>Pseudomonadota</taxon>
        <taxon>Gammaproteobacteria</taxon>
        <taxon>Methylococcales</taxon>
        <taxon>Crenotrichaceae</taxon>
        <taxon>Crenothrix</taxon>
    </lineage>
</organism>
<sequence>MVNITLGEDTLTCQTHETVLDTLLRNNRQIPHSCRQGVCQSCLMRSLNNPPPVSAQAGIKDTLQKQNYFLPCICHPEQDMTITLPNQEMASSTVRVIEKQRLATDIIRLLLTHEDDFNFSAGQFVNLKRADGLTRSYSIANTPHPDKFLEFHIRRLPDGQFSNWVYDDLNPGDTVTISKAQGSYLYLPGRGVIKSAGIL</sequence>
<dbReference type="Gene3D" id="2.40.30.10">
    <property type="entry name" value="Translation factors"/>
    <property type="match status" value="1"/>
</dbReference>
<dbReference type="InterPro" id="IPR036010">
    <property type="entry name" value="2Fe-2S_ferredoxin-like_sf"/>
</dbReference>
<dbReference type="Proteomes" id="UP000195667">
    <property type="component" value="Unassembled WGS sequence"/>
</dbReference>
<evidence type="ECO:0000259" key="1">
    <source>
        <dbReference type="PROSITE" id="PS51085"/>
    </source>
</evidence>
<dbReference type="PROSITE" id="PS51384">
    <property type="entry name" value="FAD_FR"/>
    <property type="match status" value="1"/>
</dbReference>
<dbReference type="PANTHER" id="PTHR47354">
    <property type="entry name" value="NADH OXIDOREDUCTASE HCR"/>
    <property type="match status" value="1"/>
</dbReference>
<dbReference type="SUPFAM" id="SSF63380">
    <property type="entry name" value="Riboflavin synthase domain-like"/>
    <property type="match status" value="1"/>
</dbReference>
<dbReference type="Gene3D" id="3.10.20.30">
    <property type="match status" value="1"/>
</dbReference>
<evidence type="ECO:0000313" key="4">
    <source>
        <dbReference type="Proteomes" id="UP000195667"/>
    </source>
</evidence>
<feature type="domain" description="2Fe-2S ferredoxin-type" evidence="1">
    <location>
        <begin position="1"/>
        <end position="88"/>
    </location>
</feature>
<dbReference type="CDD" id="cd00207">
    <property type="entry name" value="fer2"/>
    <property type="match status" value="1"/>
</dbReference>
<dbReference type="InterPro" id="IPR008333">
    <property type="entry name" value="Cbr1-like_FAD-bd_dom"/>
</dbReference>